<organism evidence="1 2">
    <name type="scientific">Characodon lateralis</name>
    <dbReference type="NCBI Taxonomy" id="208331"/>
    <lineage>
        <taxon>Eukaryota</taxon>
        <taxon>Metazoa</taxon>
        <taxon>Chordata</taxon>
        <taxon>Craniata</taxon>
        <taxon>Vertebrata</taxon>
        <taxon>Euteleostomi</taxon>
        <taxon>Actinopterygii</taxon>
        <taxon>Neopterygii</taxon>
        <taxon>Teleostei</taxon>
        <taxon>Neoteleostei</taxon>
        <taxon>Acanthomorphata</taxon>
        <taxon>Ovalentaria</taxon>
        <taxon>Atherinomorphae</taxon>
        <taxon>Cyprinodontiformes</taxon>
        <taxon>Goodeidae</taxon>
        <taxon>Characodon</taxon>
    </lineage>
</organism>
<keyword evidence="2" id="KW-1185">Reference proteome</keyword>
<gene>
    <name evidence="1" type="ORF">CHARACLAT_009383</name>
</gene>
<name>A0ABU7EHN3_9TELE</name>
<accession>A0ABU7EHN3</accession>
<comment type="caution">
    <text evidence="1">The sequence shown here is derived from an EMBL/GenBank/DDBJ whole genome shotgun (WGS) entry which is preliminary data.</text>
</comment>
<dbReference type="EMBL" id="JAHUTJ010057951">
    <property type="protein sequence ID" value="MED6286757.1"/>
    <property type="molecule type" value="Genomic_DNA"/>
</dbReference>
<dbReference type="Proteomes" id="UP001352852">
    <property type="component" value="Unassembled WGS sequence"/>
</dbReference>
<protein>
    <submittedName>
        <fullName evidence="1">Uncharacterized protein</fullName>
    </submittedName>
</protein>
<reference evidence="1 2" key="1">
    <citation type="submission" date="2021-06" db="EMBL/GenBank/DDBJ databases">
        <authorList>
            <person name="Palmer J.M."/>
        </authorList>
    </citation>
    <scope>NUCLEOTIDE SEQUENCE [LARGE SCALE GENOMIC DNA]</scope>
    <source>
        <strain evidence="1 2">CL_MEX2019</strain>
        <tissue evidence="1">Muscle</tissue>
    </source>
</reference>
<evidence type="ECO:0000313" key="1">
    <source>
        <dbReference type="EMBL" id="MED6286757.1"/>
    </source>
</evidence>
<sequence length="162" mass="18485">MFVVMVSVTVEWRRKETGCQFILTAIIFCIFKLDTKRKVKIFNHQQLRAICPSSDCPSFKMSQSTVVEEGGTLEHLWSSLEPDSTYYELPTNSQRGEHPVASTSTPGNHRNCAEVSMDVYHIRDMNDNVMNSLLYSFPLLSRFFPLCFSAEQPVGTVGWCVY</sequence>
<evidence type="ECO:0000313" key="2">
    <source>
        <dbReference type="Proteomes" id="UP001352852"/>
    </source>
</evidence>
<proteinExistence type="predicted"/>